<dbReference type="EMBL" id="JACHJV010000002">
    <property type="protein sequence ID" value="MBB4927673.1"/>
    <property type="molecule type" value="Genomic_DNA"/>
</dbReference>
<evidence type="ECO:0000259" key="5">
    <source>
        <dbReference type="Pfam" id="PF08545"/>
    </source>
</evidence>
<dbReference type="Gene3D" id="3.40.47.10">
    <property type="match status" value="2"/>
</dbReference>
<dbReference type="PANTHER" id="PTHR34069:SF2">
    <property type="entry name" value="BETA-KETOACYL-[ACYL-CARRIER-PROTEIN] SYNTHASE III"/>
    <property type="match status" value="1"/>
</dbReference>
<name>A0A7W7VZ43_KITKI</name>
<dbReference type="InterPro" id="IPR016039">
    <property type="entry name" value="Thiolase-like"/>
</dbReference>
<comment type="caution">
    <text evidence="6">The sequence shown here is derived from an EMBL/GenBank/DDBJ whole genome shotgun (WGS) entry which is preliminary data.</text>
</comment>
<dbReference type="AlphaFoldDB" id="A0A7W7VZ43"/>
<evidence type="ECO:0000256" key="3">
    <source>
        <dbReference type="ARBA" id="ARBA00023315"/>
    </source>
</evidence>
<sequence>MRWRDLYVSGVGVALPGSVSARQAIAEGLYTREQWEAGGMLSAAVAAEGDTAVDLAVTAAREALDQGRCRAGDLGLILHASLLAGGPDIWNPASYIQRELVATHAFVAGVRDASNGGMASFELAAAYLSARPVGFALLTAADLWPACYLNRWHYASCVFGDGAGALLLSRTGGFARVLATATASDPELEALSRGAVPVGTYPPRPGETIDLNQRAARYLETHGREETCVRVSRGFGTVVHDLLAQLGMEPRDIDRIVTAHVARDRIRDQLAAICPDCGLERTTWEFARTVGHLGAADQFAGLHHLQRSQSLTPGDHVLLLGVGVGFTWSAAMLEVT</sequence>
<evidence type="ECO:0000256" key="2">
    <source>
        <dbReference type="ARBA" id="ARBA00022679"/>
    </source>
</evidence>
<keyword evidence="2 6" id="KW-0808">Transferase</keyword>
<gene>
    <name evidence="6" type="ORF">FHR34_006768</name>
</gene>
<keyword evidence="7" id="KW-1185">Reference proteome</keyword>
<evidence type="ECO:0000313" key="7">
    <source>
        <dbReference type="Proteomes" id="UP000540506"/>
    </source>
</evidence>
<feature type="domain" description="Beta-ketoacyl-[acyl-carrier-protein] synthase III C-terminal" evidence="4">
    <location>
        <begin position="243"/>
        <end position="334"/>
    </location>
</feature>
<feature type="domain" description="Beta-ketoacyl-[acyl-carrier-protein] synthase III N-terminal" evidence="5">
    <location>
        <begin position="111"/>
        <end position="185"/>
    </location>
</feature>
<dbReference type="SUPFAM" id="SSF53901">
    <property type="entry name" value="Thiolase-like"/>
    <property type="match status" value="1"/>
</dbReference>
<evidence type="ECO:0000256" key="1">
    <source>
        <dbReference type="ARBA" id="ARBA00022490"/>
    </source>
</evidence>
<dbReference type="PANTHER" id="PTHR34069">
    <property type="entry name" value="3-OXOACYL-[ACYL-CARRIER-PROTEIN] SYNTHASE 3"/>
    <property type="match status" value="1"/>
</dbReference>
<evidence type="ECO:0000259" key="4">
    <source>
        <dbReference type="Pfam" id="PF08541"/>
    </source>
</evidence>
<organism evidence="6 7">
    <name type="scientific">Kitasatospora kifunensis</name>
    <name type="common">Streptomyces kifunensis</name>
    <dbReference type="NCBI Taxonomy" id="58351"/>
    <lineage>
        <taxon>Bacteria</taxon>
        <taxon>Bacillati</taxon>
        <taxon>Actinomycetota</taxon>
        <taxon>Actinomycetes</taxon>
        <taxon>Kitasatosporales</taxon>
        <taxon>Streptomycetaceae</taxon>
        <taxon>Kitasatospora</taxon>
    </lineage>
</organism>
<dbReference type="GO" id="GO:0044550">
    <property type="term" value="P:secondary metabolite biosynthetic process"/>
    <property type="evidence" value="ECO:0007669"/>
    <property type="project" value="TreeGrafter"/>
</dbReference>
<dbReference type="GO" id="GO:0004315">
    <property type="term" value="F:3-oxoacyl-[acyl-carrier-protein] synthase activity"/>
    <property type="evidence" value="ECO:0007669"/>
    <property type="project" value="InterPro"/>
</dbReference>
<dbReference type="GO" id="GO:0033818">
    <property type="term" value="F:beta-ketoacyl-acyl-carrier-protein synthase III activity"/>
    <property type="evidence" value="ECO:0007669"/>
    <property type="project" value="UniProtKB-EC"/>
</dbReference>
<protein>
    <submittedName>
        <fullName evidence="6">3-oxoacyl-[acyl-carrier-protein] synthase-3</fullName>
        <ecNumber evidence="6">2.3.1.180</ecNumber>
    </submittedName>
</protein>
<dbReference type="Pfam" id="PF08545">
    <property type="entry name" value="ACP_syn_III"/>
    <property type="match status" value="1"/>
</dbReference>
<dbReference type="Proteomes" id="UP000540506">
    <property type="component" value="Unassembled WGS sequence"/>
</dbReference>
<dbReference type="Pfam" id="PF08541">
    <property type="entry name" value="ACP_syn_III_C"/>
    <property type="match status" value="1"/>
</dbReference>
<dbReference type="GO" id="GO:0006633">
    <property type="term" value="P:fatty acid biosynthetic process"/>
    <property type="evidence" value="ECO:0007669"/>
    <property type="project" value="InterPro"/>
</dbReference>
<accession>A0A7W7VZ43</accession>
<proteinExistence type="predicted"/>
<keyword evidence="3 6" id="KW-0012">Acyltransferase</keyword>
<dbReference type="InterPro" id="IPR013751">
    <property type="entry name" value="ACP_syn_III_N"/>
</dbReference>
<dbReference type="InterPro" id="IPR013747">
    <property type="entry name" value="ACP_syn_III_C"/>
</dbReference>
<keyword evidence="1" id="KW-0963">Cytoplasm</keyword>
<dbReference type="EC" id="2.3.1.180" evidence="6"/>
<dbReference type="CDD" id="cd00827">
    <property type="entry name" value="init_cond_enzymes"/>
    <property type="match status" value="1"/>
</dbReference>
<dbReference type="RefSeq" id="WP_184944253.1">
    <property type="nucleotide sequence ID" value="NZ_JACHJV010000002.1"/>
</dbReference>
<evidence type="ECO:0000313" key="6">
    <source>
        <dbReference type="EMBL" id="MBB4927673.1"/>
    </source>
</evidence>
<reference evidence="6 7" key="1">
    <citation type="submission" date="2020-08" db="EMBL/GenBank/DDBJ databases">
        <title>Sequencing the genomes of 1000 actinobacteria strains.</title>
        <authorList>
            <person name="Klenk H.-P."/>
        </authorList>
    </citation>
    <scope>NUCLEOTIDE SEQUENCE [LARGE SCALE GENOMIC DNA]</scope>
    <source>
        <strain evidence="6 7">DSM 41654</strain>
    </source>
</reference>